<comment type="similarity">
    <text evidence="2 7">Belongs to the PanB family.</text>
</comment>
<feature type="binding site" evidence="7 9">
    <location>
        <position position="116"/>
    </location>
    <ligand>
        <name>3-methyl-2-oxobutanoate</name>
        <dbReference type="ChEBI" id="CHEBI:11851"/>
    </ligand>
</feature>
<comment type="subunit">
    <text evidence="3 7">Homodecamer; pentamer of dimers.</text>
</comment>
<dbReference type="PANTHER" id="PTHR20881">
    <property type="entry name" value="3-METHYL-2-OXOBUTANOATE HYDROXYMETHYLTRANSFERASE"/>
    <property type="match status" value="1"/>
</dbReference>
<dbReference type="GO" id="GO:0008168">
    <property type="term" value="F:methyltransferase activity"/>
    <property type="evidence" value="ECO:0007669"/>
    <property type="project" value="UniProtKB-KW"/>
</dbReference>
<keyword evidence="11" id="KW-0489">Methyltransferase</keyword>
<dbReference type="UniPathway" id="UPA00028">
    <property type="reaction ID" value="UER00003"/>
</dbReference>
<dbReference type="NCBIfam" id="NF001452">
    <property type="entry name" value="PRK00311.1"/>
    <property type="match status" value="1"/>
</dbReference>
<feature type="binding site" evidence="7 9">
    <location>
        <begin position="47"/>
        <end position="48"/>
    </location>
    <ligand>
        <name>3-methyl-2-oxobutanoate</name>
        <dbReference type="ChEBI" id="CHEBI:11851"/>
    </ligand>
</feature>
<dbReference type="CDD" id="cd06557">
    <property type="entry name" value="KPHMT-like"/>
    <property type="match status" value="1"/>
</dbReference>
<comment type="pathway">
    <text evidence="1 7">Cofactor biosynthesis; (R)-pantothenate biosynthesis; (R)-pantoate from 3-methyl-2-oxobutanoate: step 1/2.</text>
</comment>
<feature type="active site" description="Proton acceptor" evidence="7 8">
    <location>
        <position position="185"/>
    </location>
</feature>
<evidence type="ECO:0000256" key="4">
    <source>
        <dbReference type="ARBA" id="ARBA00022655"/>
    </source>
</evidence>
<evidence type="ECO:0000313" key="11">
    <source>
        <dbReference type="EMBL" id="RPF49678.1"/>
    </source>
</evidence>
<evidence type="ECO:0000256" key="5">
    <source>
        <dbReference type="ARBA" id="ARBA00022679"/>
    </source>
</evidence>
<sequence length="284" mass="30951">MSKERVTTADFRRWKEEKRPVTMLTAYDFPTARLVDEAGIDAILVGDSVGNVILGYPSTLPVTMEEMLHHTRAVARAVSRAMVIGDMPFLSYQASREEAVRNAGRFLKEAGAQAVKLEGGREFAATVKAIVTSGIPVMGHIGLTPQYVHQLGGYRVQGRQAAAAQRLVEDAFSLAEAGAFAIVLECVPAEVARYITENVPVPTIGIGAGVDCDGQVLVTHDLLGLYGGFAPKFAKRYANLVDEVMRALAAFREEVQRRQFPGPEHSFTMPPEELAQFYAAKEKP</sequence>
<proteinExistence type="inferred from homology"/>
<keyword evidence="7 10" id="KW-0479">Metal-binding</keyword>
<comment type="caution">
    <text evidence="11">The sequence shown here is derived from an EMBL/GenBank/DDBJ whole genome shotgun (WGS) entry which is preliminary data.</text>
</comment>
<dbReference type="GO" id="GO:0003864">
    <property type="term" value="F:3-methyl-2-oxobutanoate hydroxymethyltransferase activity"/>
    <property type="evidence" value="ECO:0007669"/>
    <property type="project" value="UniProtKB-UniRule"/>
</dbReference>
<name>A0A3N5BJ07_9THEO</name>
<dbReference type="RefSeq" id="WP_123927511.1">
    <property type="nucleotide sequence ID" value="NZ_RKRE01000001.1"/>
</dbReference>
<gene>
    <name evidence="7" type="primary">panB</name>
    <name evidence="11" type="ORF">EDD75_0498</name>
</gene>
<dbReference type="Pfam" id="PF02548">
    <property type="entry name" value="Pantoate_transf"/>
    <property type="match status" value="1"/>
</dbReference>
<dbReference type="PANTHER" id="PTHR20881:SF0">
    <property type="entry name" value="3-METHYL-2-OXOBUTANOATE HYDROXYMETHYLTRANSFERASE"/>
    <property type="match status" value="1"/>
</dbReference>
<dbReference type="Proteomes" id="UP000282654">
    <property type="component" value="Unassembled WGS sequence"/>
</dbReference>
<organism evidence="11 12">
    <name type="scientific">Thermodesulfitimonas autotrophica</name>
    <dbReference type="NCBI Taxonomy" id="1894989"/>
    <lineage>
        <taxon>Bacteria</taxon>
        <taxon>Bacillati</taxon>
        <taxon>Bacillota</taxon>
        <taxon>Clostridia</taxon>
        <taxon>Thermoanaerobacterales</taxon>
        <taxon>Thermoanaerobacteraceae</taxon>
        <taxon>Thermodesulfitimonas</taxon>
    </lineage>
</organism>
<keyword evidence="4 7" id="KW-0566">Pantothenate biosynthesis</keyword>
<dbReference type="NCBIfam" id="TIGR00222">
    <property type="entry name" value="panB"/>
    <property type="match status" value="1"/>
</dbReference>
<evidence type="ECO:0000256" key="1">
    <source>
        <dbReference type="ARBA" id="ARBA00005033"/>
    </source>
</evidence>
<dbReference type="InterPro" id="IPR015813">
    <property type="entry name" value="Pyrv/PenolPyrv_kinase-like_dom"/>
</dbReference>
<evidence type="ECO:0000313" key="12">
    <source>
        <dbReference type="Proteomes" id="UP000282654"/>
    </source>
</evidence>
<evidence type="ECO:0000256" key="9">
    <source>
        <dbReference type="PIRSR" id="PIRSR000388-2"/>
    </source>
</evidence>
<dbReference type="GO" id="GO:0005737">
    <property type="term" value="C:cytoplasm"/>
    <property type="evidence" value="ECO:0007669"/>
    <property type="project" value="UniProtKB-SubCell"/>
</dbReference>
<dbReference type="OrthoDB" id="9781789at2"/>
<keyword evidence="12" id="KW-1185">Reference proteome</keyword>
<feature type="binding site" evidence="7 10">
    <location>
        <position position="86"/>
    </location>
    <ligand>
        <name>Mg(2+)</name>
        <dbReference type="ChEBI" id="CHEBI:18420"/>
    </ligand>
</feature>
<evidence type="ECO:0000256" key="2">
    <source>
        <dbReference type="ARBA" id="ARBA00008676"/>
    </source>
</evidence>
<evidence type="ECO:0000256" key="3">
    <source>
        <dbReference type="ARBA" id="ARBA00011424"/>
    </source>
</evidence>
<dbReference type="AlphaFoldDB" id="A0A3N5BJ07"/>
<comment type="function">
    <text evidence="6 7">Catalyzes the reversible reaction in which hydroxymethyl group from 5,10-methylenetetrahydrofolate is transferred onto alpha-ketoisovalerate to form ketopantoate.</text>
</comment>
<dbReference type="GO" id="GO:0000287">
    <property type="term" value="F:magnesium ion binding"/>
    <property type="evidence" value="ECO:0007669"/>
    <property type="project" value="TreeGrafter"/>
</dbReference>
<feature type="binding site" evidence="7 10">
    <location>
        <position position="47"/>
    </location>
    <ligand>
        <name>Mg(2+)</name>
        <dbReference type="ChEBI" id="CHEBI:18420"/>
    </ligand>
</feature>
<dbReference type="GO" id="GO:0015940">
    <property type="term" value="P:pantothenate biosynthetic process"/>
    <property type="evidence" value="ECO:0007669"/>
    <property type="project" value="UniProtKB-UniRule"/>
</dbReference>
<dbReference type="PIRSF" id="PIRSF000388">
    <property type="entry name" value="Pantoate_hydroxy_MeTrfase"/>
    <property type="match status" value="1"/>
</dbReference>
<evidence type="ECO:0000256" key="10">
    <source>
        <dbReference type="PIRSR" id="PIRSR000388-3"/>
    </source>
</evidence>
<dbReference type="GO" id="GO:0032259">
    <property type="term" value="P:methylation"/>
    <property type="evidence" value="ECO:0007669"/>
    <property type="project" value="UniProtKB-KW"/>
</dbReference>
<evidence type="ECO:0000256" key="7">
    <source>
        <dbReference type="HAMAP-Rule" id="MF_00156"/>
    </source>
</evidence>
<dbReference type="Gene3D" id="3.20.20.60">
    <property type="entry name" value="Phosphoenolpyruvate-binding domains"/>
    <property type="match status" value="1"/>
</dbReference>
<reference evidence="11 12" key="1">
    <citation type="submission" date="2018-11" db="EMBL/GenBank/DDBJ databases">
        <title>Genomic Encyclopedia of Type Strains, Phase IV (KMG-IV): sequencing the most valuable type-strain genomes for metagenomic binning, comparative biology and taxonomic classification.</title>
        <authorList>
            <person name="Goeker M."/>
        </authorList>
    </citation>
    <scope>NUCLEOTIDE SEQUENCE [LARGE SCALE GENOMIC DNA]</scope>
    <source>
        <strain evidence="11 12">DSM 102936</strain>
    </source>
</reference>
<dbReference type="InterPro" id="IPR003700">
    <property type="entry name" value="Pantoate_hydroxy_MeTrfase"/>
</dbReference>
<feature type="binding site" evidence="7 10">
    <location>
        <position position="118"/>
    </location>
    <ligand>
        <name>Mg(2+)</name>
        <dbReference type="ChEBI" id="CHEBI:18420"/>
    </ligand>
</feature>
<dbReference type="EMBL" id="RKRE01000001">
    <property type="protein sequence ID" value="RPF49678.1"/>
    <property type="molecule type" value="Genomic_DNA"/>
</dbReference>
<keyword evidence="5 7" id="KW-0808">Transferase</keyword>
<keyword evidence="7 10" id="KW-0460">Magnesium</keyword>
<dbReference type="InterPro" id="IPR040442">
    <property type="entry name" value="Pyrv_kinase-like_dom_sf"/>
</dbReference>
<dbReference type="SUPFAM" id="SSF51621">
    <property type="entry name" value="Phosphoenolpyruvate/pyruvate domain"/>
    <property type="match status" value="1"/>
</dbReference>
<dbReference type="FunFam" id="3.20.20.60:FF:000003">
    <property type="entry name" value="3-methyl-2-oxobutanoate hydroxymethyltransferase"/>
    <property type="match status" value="1"/>
</dbReference>
<accession>A0A3N5BJ07</accession>
<feature type="binding site" evidence="7 9">
    <location>
        <position position="86"/>
    </location>
    <ligand>
        <name>3-methyl-2-oxobutanoate</name>
        <dbReference type="ChEBI" id="CHEBI:11851"/>
    </ligand>
</feature>
<protein>
    <recommendedName>
        <fullName evidence="7">3-methyl-2-oxobutanoate hydroxymethyltransferase</fullName>
        <ecNumber evidence="7">2.1.2.11</ecNumber>
    </recommendedName>
    <alternativeName>
        <fullName evidence="7">Ketopantoate hydroxymethyltransferase</fullName>
        <shortName evidence="7">KPHMT</shortName>
    </alternativeName>
</protein>
<comment type="subcellular location">
    <subcellularLocation>
        <location evidence="7">Cytoplasm</location>
    </subcellularLocation>
</comment>
<dbReference type="HAMAP" id="MF_00156">
    <property type="entry name" value="PanB"/>
    <property type="match status" value="1"/>
</dbReference>
<comment type="catalytic activity">
    <reaction evidence="7">
        <text>(6R)-5,10-methylene-5,6,7,8-tetrahydrofolate + 3-methyl-2-oxobutanoate + H2O = 2-dehydropantoate + (6S)-5,6,7,8-tetrahydrofolate</text>
        <dbReference type="Rhea" id="RHEA:11824"/>
        <dbReference type="ChEBI" id="CHEBI:11561"/>
        <dbReference type="ChEBI" id="CHEBI:11851"/>
        <dbReference type="ChEBI" id="CHEBI:15377"/>
        <dbReference type="ChEBI" id="CHEBI:15636"/>
        <dbReference type="ChEBI" id="CHEBI:57453"/>
        <dbReference type="EC" id="2.1.2.11"/>
    </reaction>
</comment>
<evidence type="ECO:0000256" key="6">
    <source>
        <dbReference type="ARBA" id="ARBA00056497"/>
    </source>
</evidence>
<comment type="cofactor">
    <cofactor evidence="7 10">
        <name>Mg(2+)</name>
        <dbReference type="ChEBI" id="CHEBI:18420"/>
    </cofactor>
    <text evidence="7 10">Binds 1 Mg(2+) ion per subunit.</text>
</comment>
<keyword evidence="7" id="KW-0963">Cytoplasm</keyword>
<evidence type="ECO:0000256" key="8">
    <source>
        <dbReference type="PIRSR" id="PIRSR000388-1"/>
    </source>
</evidence>
<dbReference type="EC" id="2.1.2.11" evidence="7"/>